<dbReference type="EMBL" id="FOQO01000004">
    <property type="protein sequence ID" value="SFI46913.1"/>
    <property type="molecule type" value="Genomic_DNA"/>
</dbReference>
<dbReference type="RefSeq" id="WP_143072893.1">
    <property type="nucleotide sequence ID" value="NZ_FOQO01000004.1"/>
</dbReference>
<evidence type="ECO:0000313" key="2">
    <source>
        <dbReference type="Proteomes" id="UP000198670"/>
    </source>
</evidence>
<organism evidence="1 2">
    <name type="scientific">Parapedobacter indicus</name>
    <dbReference type="NCBI Taxonomy" id="1477437"/>
    <lineage>
        <taxon>Bacteria</taxon>
        <taxon>Pseudomonadati</taxon>
        <taxon>Bacteroidota</taxon>
        <taxon>Sphingobacteriia</taxon>
        <taxon>Sphingobacteriales</taxon>
        <taxon>Sphingobacteriaceae</taxon>
        <taxon>Parapedobacter</taxon>
    </lineage>
</organism>
<protein>
    <submittedName>
        <fullName evidence="1">Uncharacterized protein</fullName>
    </submittedName>
</protein>
<sequence>MELNVKIGFNELLAAIKGLPDSQLAILKKELDKKTIKPATTRNKPLKELLLKGPIFEKDQLMAIAEIRKSINQWRTP</sequence>
<accession>A0A1I3IGJ5</accession>
<dbReference type="Proteomes" id="UP000198670">
    <property type="component" value="Unassembled WGS sequence"/>
</dbReference>
<dbReference type="OrthoDB" id="772049at2"/>
<dbReference type="AlphaFoldDB" id="A0A1I3IGJ5"/>
<evidence type="ECO:0000313" key="1">
    <source>
        <dbReference type="EMBL" id="SFI46913.1"/>
    </source>
</evidence>
<proteinExistence type="predicted"/>
<gene>
    <name evidence="1" type="ORF">SAMN05444682_10478</name>
</gene>
<dbReference type="STRING" id="1477437.SAMN05444682_10478"/>
<reference evidence="1 2" key="1">
    <citation type="submission" date="2016-10" db="EMBL/GenBank/DDBJ databases">
        <authorList>
            <person name="de Groot N.N."/>
        </authorList>
    </citation>
    <scope>NUCLEOTIDE SEQUENCE [LARGE SCALE GENOMIC DNA]</scope>
    <source>
        <strain evidence="1 2">RK1</strain>
    </source>
</reference>
<keyword evidence="2" id="KW-1185">Reference proteome</keyword>
<name>A0A1I3IGJ5_9SPHI</name>